<dbReference type="GO" id="GO:0007165">
    <property type="term" value="P:signal transduction"/>
    <property type="evidence" value="ECO:0007669"/>
    <property type="project" value="InterPro"/>
</dbReference>
<dbReference type="EC" id="3.1.4.-" evidence="10"/>
<keyword evidence="5" id="KW-0114">cAMP</keyword>
<evidence type="ECO:0000313" key="14">
    <source>
        <dbReference type="Proteomes" id="UP001108240"/>
    </source>
</evidence>
<dbReference type="GO" id="GO:0046872">
    <property type="term" value="F:metal ion binding"/>
    <property type="evidence" value="ECO:0007669"/>
    <property type="project" value="UniProtKB-KW"/>
</dbReference>
<feature type="binding site" evidence="9">
    <location>
        <position position="437"/>
    </location>
    <ligand>
        <name>Zn(2+)</name>
        <dbReference type="ChEBI" id="CHEBI:29105"/>
        <label>2</label>
    </ligand>
</feature>
<dbReference type="Proteomes" id="UP001108240">
    <property type="component" value="Unplaced"/>
</dbReference>
<dbReference type="CDD" id="cd00077">
    <property type="entry name" value="HDc"/>
    <property type="match status" value="1"/>
</dbReference>
<feature type="binding site" evidence="8">
    <location>
        <position position="605"/>
    </location>
    <ligand>
        <name>AMP</name>
        <dbReference type="ChEBI" id="CHEBI:456215"/>
    </ligand>
</feature>
<feature type="compositionally biased region" description="Polar residues" evidence="11">
    <location>
        <begin position="700"/>
        <end position="719"/>
    </location>
</feature>
<evidence type="ECO:0000256" key="4">
    <source>
        <dbReference type="ARBA" id="ARBA00022801"/>
    </source>
</evidence>
<evidence type="ECO:0000256" key="10">
    <source>
        <dbReference type="RuleBase" id="RU363067"/>
    </source>
</evidence>
<sequence length="756" mass="85344">MSDMISESSEEERPQRPSHLKLKGNSPTSSPKMSPRDSPRSSPRNSPLLFRRLMMNRSIALQRRFTLAHTPSFDVENGLSVGRSPLESQASPGSGLVLQANFPHSQRRESFLYRSDSDFDLSPKAMSRNSSTASELEESLKHWEVNWLNRHGEDMIVTPFAQVLASLRTVRSNFAVLTHQQDRFPSKRSTGSNPPSMCKTSLPEEPFQKLAVETLDELDWCLEQLETLKTRHSVSEMASNKFKRMLNRELTQLSETSKSGNQVSEFISSTFLEKQHDMEIMSPPTKEKEKKKWPMSQISGVKKPSHSSSVAASSIPRFGIRTDQEDLLAKELEDFDKWGVDIFKISEYSGNRPLTVAMYTIFQERDLLKSFKIPVDTFITYMMALEENYHADVAYHNSIHAADVVQSTNVLLSTPALEAVFTDLEILAAMFASAIHDVDHPGVSNQFLVNTNSELALMYNDSSVLENHHLAVGFKLLQEENCDIFQNLTKKQRQSLRKMVIDMVLATDMSKHMNLLADLKTMVETKKVTSLGVLLLDNYSDRIQVLQNMVHCADLSNPTKPLELYRQWTNRIMVEFFTQGDRERDKGIEISPMCDKHSASIEKSQVGFIDYIVHPLWETWADLVHPDAQEILDMLEDNREWYQSMIPHSPTSTPEDKGGVFGMGAMGGGIASAGEKFQFELTLEEEGESDIESPVDEEFTSTAQDSAPCTQQANLTTHSPGCRTMSFKMGEPPDSEDENRELDQEGKSVSCLRLGT</sequence>
<dbReference type="InterPro" id="IPR023174">
    <property type="entry name" value="PDEase_CS"/>
</dbReference>
<reference evidence="13" key="2">
    <citation type="submission" date="2025-09" db="UniProtKB">
        <authorList>
            <consortium name="Ensembl"/>
        </authorList>
    </citation>
    <scope>IDENTIFICATION</scope>
</reference>
<keyword evidence="14" id="KW-1185">Reference proteome</keyword>
<protein>
    <recommendedName>
        <fullName evidence="10">Phosphodiesterase</fullName>
        <ecNumber evidence="10">3.1.4.-</ecNumber>
    </recommendedName>
</protein>
<evidence type="ECO:0000256" key="6">
    <source>
        <dbReference type="ARBA" id="ARBA00033681"/>
    </source>
</evidence>
<dbReference type="InterPro" id="IPR003607">
    <property type="entry name" value="HD/PDEase_dom"/>
</dbReference>
<dbReference type="GO" id="GO:0004115">
    <property type="term" value="F:3',5'-cyclic-AMP phosphodiesterase activity"/>
    <property type="evidence" value="ECO:0007669"/>
    <property type="project" value="UniProtKB-EC"/>
</dbReference>
<feature type="binding site" evidence="9">
    <location>
        <position position="437"/>
    </location>
    <ligand>
        <name>Zn(2+)</name>
        <dbReference type="ChEBI" id="CHEBI:29105"/>
        <label>1</label>
    </ligand>
</feature>
<keyword evidence="4 10" id="KW-0378">Hydrolase</keyword>
<name>A0A9J7XWY6_CYPCA</name>
<keyword evidence="3 9" id="KW-0479">Metal-binding</keyword>
<evidence type="ECO:0000256" key="8">
    <source>
        <dbReference type="PIRSR" id="PIRSR623088-2"/>
    </source>
</evidence>
<dbReference type="Gene3D" id="1.10.1300.10">
    <property type="entry name" value="3'5'-cyclic nucleotide phosphodiesterase, catalytic domain"/>
    <property type="match status" value="1"/>
</dbReference>
<dbReference type="GeneTree" id="ENSGT00940000164492"/>
<evidence type="ECO:0000313" key="13">
    <source>
        <dbReference type="Ensembl" id="ENSCCRP00000110100.1"/>
    </source>
</evidence>
<feature type="binding site" evidence="9">
    <location>
        <position position="554"/>
    </location>
    <ligand>
        <name>Zn(2+)</name>
        <dbReference type="ChEBI" id="CHEBI:29105"/>
        <label>1</label>
    </ligand>
</feature>
<comment type="cofactor">
    <cofactor evidence="10">
        <name>a divalent metal cation</name>
        <dbReference type="ChEBI" id="CHEBI:60240"/>
    </cofactor>
    <text evidence="10">Binds 2 divalent metal cations per subunit. Site 1 may preferentially bind zinc ions, while site 2 has a preference for magnesium and/or manganese ions.</text>
</comment>
<evidence type="ECO:0000256" key="5">
    <source>
        <dbReference type="ARBA" id="ARBA00023149"/>
    </source>
</evidence>
<dbReference type="InterPro" id="IPR023088">
    <property type="entry name" value="PDEase"/>
</dbReference>
<feature type="binding site" evidence="8">
    <location>
        <position position="437"/>
    </location>
    <ligand>
        <name>AMP</name>
        <dbReference type="ChEBI" id="CHEBI:456215"/>
    </ligand>
</feature>
<reference evidence="13" key="1">
    <citation type="submission" date="2025-08" db="UniProtKB">
        <authorList>
            <consortium name="Ensembl"/>
        </authorList>
    </citation>
    <scope>IDENTIFICATION</scope>
</reference>
<dbReference type="InterPro" id="IPR002073">
    <property type="entry name" value="PDEase_catalytic_dom"/>
</dbReference>
<dbReference type="InterPro" id="IPR036971">
    <property type="entry name" value="PDEase_catalytic_dom_sf"/>
</dbReference>
<dbReference type="FunFam" id="1.10.1300.10:FF:000001">
    <property type="entry name" value="Phosphodiesterase"/>
    <property type="match status" value="1"/>
</dbReference>
<dbReference type="PANTHER" id="PTHR11347">
    <property type="entry name" value="CYCLIC NUCLEOTIDE PHOSPHODIESTERASE"/>
    <property type="match status" value="1"/>
</dbReference>
<dbReference type="Pfam" id="PF00233">
    <property type="entry name" value="PDEase_I"/>
    <property type="match status" value="1"/>
</dbReference>
<dbReference type="InterPro" id="IPR040844">
    <property type="entry name" value="PDE4_UCR"/>
</dbReference>
<comment type="pathway">
    <text evidence="1">Purine metabolism; 3',5'-cyclic AMP degradation; AMP from 3',5'-cyclic AMP: step 1/1.</text>
</comment>
<feature type="binding site" evidence="8">
    <location>
        <begin position="396"/>
        <end position="400"/>
    </location>
    <ligand>
        <name>AMP</name>
        <dbReference type="ChEBI" id="CHEBI:456215"/>
    </ligand>
</feature>
<feature type="region of interest" description="Disordered" evidence="11">
    <location>
        <begin position="698"/>
        <end position="756"/>
    </location>
</feature>
<evidence type="ECO:0000256" key="7">
    <source>
        <dbReference type="PIRSR" id="PIRSR623088-1"/>
    </source>
</evidence>
<feature type="binding site" evidence="9">
    <location>
        <position position="436"/>
    </location>
    <ligand>
        <name>Zn(2+)</name>
        <dbReference type="ChEBI" id="CHEBI:29105"/>
        <label>1</label>
    </ligand>
</feature>
<organism evidence="13 14">
    <name type="scientific">Cyprinus carpio carpio</name>
    <dbReference type="NCBI Taxonomy" id="630221"/>
    <lineage>
        <taxon>Eukaryota</taxon>
        <taxon>Metazoa</taxon>
        <taxon>Chordata</taxon>
        <taxon>Craniata</taxon>
        <taxon>Vertebrata</taxon>
        <taxon>Euteleostomi</taxon>
        <taxon>Actinopterygii</taxon>
        <taxon>Neopterygii</taxon>
        <taxon>Teleostei</taxon>
        <taxon>Ostariophysi</taxon>
        <taxon>Cypriniformes</taxon>
        <taxon>Cyprinidae</taxon>
        <taxon>Cyprininae</taxon>
        <taxon>Cyprinus</taxon>
    </lineage>
</organism>
<evidence type="ECO:0000256" key="9">
    <source>
        <dbReference type="PIRSR" id="PIRSR623088-3"/>
    </source>
</evidence>
<dbReference type="Ensembl" id="ENSCCRT00000178751.1">
    <property type="protein sequence ID" value="ENSCCRP00000110100.1"/>
    <property type="gene ID" value="ENSCCRG00000034816.2"/>
</dbReference>
<evidence type="ECO:0000259" key="12">
    <source>
        <dbReference type="PROSITE" id="PS51845"/>
    </source>
</evidence>
<evidence type="ECO:0000256" key="2">
    <source>
        <dbReference type="ARBA" id="ARBA00009517"/>
    </source>
</evidence>
<dbReference type="PRINTS" id="PR00387">
    <property type="entry name" value="PDIESTERASE1"/>
</dbReference>
<evidence type="ECO:0000256" key="1">
    <source>
        <dbReference type="ARBA" id="ARBA00004703"/>
    </source>
</evidence>
<dbReference type="AlphaFoldDB" id="A0A9J7XWY6"/>
<comment type="catalytic activity">
    <reaction evidence="6">
        <text>3',5'-cyclic AMP + H2O = AMP + H(+)</text>
        <dbReference type="Rhea" id="RHEA:25277"/>
        <dbReference type="ChEBI" id="CHEBI:15377"/>
        <dbReference type="ChEBI" id="CHEBI:15378"/>
        <dbReference type="ChEBI" id="CHEBI:58165"/>
        <dbReference type="ChEBI" id="CHEBI:456215"/>
        <dbReference type="EC" id="3.1.4.53"/>
    </reaction>
    <physiologicalReaction direction="left-to-right" evidence="6">
        <dbReference type="Rhea" id="RHEA:25278"/>
    </physiologicalReaction>
</comment>
<feature type="region of interest" description="Disordered" evidence="11">
    <location>
        <begin position="1"/>
        <end position="46"/>
    </location>
</feature>
<proteinExistence type="inferred from homology"/>
<dbReference type="PROSITE" id="PS00126">
    <property type="entry name" value="PDEASE_I_1"/>
    <property type="match status" value="1"/>
</dbReference>
<evidence type="ECO:0000256" key="11">
    <source>
        <dbReference type="SAM" id="MobiDB-lite"/>
    </source>
</evidence>
<dbReference type="SUPFAM" id="SSF109604">
    <property type="entry name" value="HD-domain/PDEase-like"/>
    <property type="match status" value="1"/>
</dbReference>
<accession>A0A9J7XWY6</accession>
<feature type="binding site" evidence="8">
    <location>
        <position position="554"/>
    </location>
    <ligand>
        <name>AMP</name>
        <dbReference type="ChEBI" id="CHEBI:456215"/>
    </ligand>
</feature>
<comment type="similarity">
    <text evidence="2">Belongs to the cyclic nucleotide phosphodiesterase family. PDE4 subfamily.</text>
</comment>
<feature type="domain" description="PDEase" evidence="12">
    <location>
        <begin position="320"/>
        <end position="649"/>
    </location>
</feature>
<feature type="binding site" evidence="9">
    <location>
        <position position="400"/>
    </location>
    <ligand>
        <name>Zn(2+)</name>
        <dbReference type="ChEBI" id="CHEBI:29105"/>
        <label>1</label>
    </ligand>
</feature>
<evidence type="ECO:0000256" key="3">
    <source>
        <dbReference type="ARBA" id="ARBA00022723"/>
    </source>
</evidence>
<dbReference type="PROSITE" id="PS51845">
    <property type="entry name" value="PDEASE_I_2"/>
    <property type="match status" value="1"/>
</dbReference>
<dbReference type="SMART" id="SM00471">
    <property type="entry name" value="HDc"/>
    <property type="match status" value="1"/>
</dbReference>
<feature type="active site" description="Proton donor" evidence="7">
    <location>
        <position position="396"/>
    </location>
</feature>
<dbReference type="Pfam" id="PF18100">
    <property type="entry name" value="PDE4_UCR"/>
    <property type="match status" value="1"/>
</dbReference>